<feature type="region of interest" description="Disordered" evidence="3">
    <location>
        <begin position="1"/>
        <end position="49"/>
    </location>
</feature>
<dbReference type="Gene3D" id="1.25.10.10">
    <property type="entry name" value="Leucine-rich Repeat Variant"/>
    <property type="match status" value="1"/>
</dbReference>
<evidence type="ECO:0000313" key="5">
    <source>
        <dbReference type="Proteomes" id="UP000663760"/>
    </source>
</evidence>
<accession>A0A7I8LKG4</accession>
<dbReference type="Pfam" id="PF00514">
    <property type="entry name" value="Arm"/>
    <property type="match status" value="1"/>
</dbReference>
<feature type="repeat" description="ARM" evidence="2">
    <location>
        <begin position="134"/>
        <end position="171"/>
    </location>
</feature>
<dbReference type="InterPro" id="IPR011989">
    <property type="entry name" value="ARM-like"/>
</dbReference>
<feature type="compositionally biased region" description="Low complexity" evidence="3">
    <location>
        <begin position="11"/>
        <end position="49"/>
    </location>
</feature>
<dbReference type="SMART" id="SM00185">
    <property type="entry name" value="ARM"/>
    <property type="match status" value="5"/>
</dbReference>
<evidence type="ECO:0000256" key="3">
    <source>
        <dbReference type="SAM" id="MobiDB-lite"/>
    </source>
</evidence>
<name>A0A7I8LKG4_SPIIN</name>
<proteinExistence type="predicted"/>
<dbReference type="OrthoDB" id="7537227at2759"/>
<reference evidence="4" key="1">
    <citation type="submission" date="2020-02" db="EMBL/GenBank/DDBJ databases">
        <authorList>
            <person name="Scholz U."/>
            <person name="Mascher M."/>
            <person name="Fiebig A."/>
        </authorList>
    </citation>
    <scope>NUCLEOTIDE SEQUENCE</scope>
</reference>
<dbReference type="AlphaFoldDB" id="A0A7I8LKG4"/>
<dbReference type="EMBL" id="LR746279">
    <property type="protein sequence ID" value="CAA7409734.1"/>
    <property type="molecule type" value="Genomic_DNA"/>
</dbReference>
<dbReference type="InterPro" id="IPR000225">
    <property type="entry name" value="Armadillo"/>
</dbReference>
<keyword evidence="5" id="KW-1185">Reference proteome</keyword>
<feature type="repeat" description="ARM" evidence="2">
    <location>
        <begin position="175"/>
        <end position="220"/>
    </location>
</feature>
<protein>
    <submittedName>
        <fullName evidence="4">Uncharacterized protein</fullName>
    </submittedName>
</protein>
<dbReference type="Proteomes" id="UP000663760">
    <property type="component" value="Chromosome 16"/>
</dbReference>
<keyword evidence="1" id="KW-0833">Ubl conjugation pathway</keyword>
<gene>
    <name evidence="4" type="ORF">SI8410_16020412</name>
</gene>
<dbReference type="PANTHER" id="PTHR23315:SF339">
    <property type="entry name" value="U-BOX DOMAIN-CONTAINING PROTEIN 40"/>
    <property type="match status" value="1"/>
</dbReference>
<evidence type="ECO:0000256" key="2">
    <source>
        <dbReference type="PROSITE-ProRule" id="PRU00259"/>
    </source>
</evidence>
<dbReference type="InterPro" id="IPR016024">
    <property type="entry name" value="ARM-type_fold"/>
</dbReference>
<dbReference type="PANTHER" id="PTHR23315">
    <property type="entry name" value="U BOX DOMAIN-CONTAINING"/>
    <property type="match status" value="1"/>
</dbReference>
<evidence type="ECO:0000256" key="1">
    <source>
        <dbReference type="ARBA" id="ARBA00022786"/>
    </source>
</evidence>
<dbReference type="SUPFAM" id="SSF48371">
    <property type="entry name" value="ARM repeat"/>
    <property type="match status" value="1"/>
</dbReference>
<sequence length="374" mass="38877">MGAGEISLWKTPSAASPAVTTTATSSPSSSSSSSEISSPAKSCSSTSPSPLEEEILAGLKQPLLASQEAALMLLRTSTRDGGAAVRASLCSHNLLAAILPFLLSRRPSLQSSAGASLVNLSLHPPNRAHIVRAGAVPALVELLRVGRGETQGHAAAALFSLAVEDGNSAAIGALGALPPLLRLLAQTSPAAERLRRDAAMAVYHLSMVGTNQSKLVKLGAVKTLLGLVVAEEPTLSAAALMTLCNLGARGEGRAAMMDAGAVAALVGMLRVAELPEVKRELCVAALYLMSRGNMRFRALARDAAAEEVLLAVAEGAKGRSRRIIEMAKKAFSAAAATKREEEDAGERLCGSLPEPALRGRRRWRADQQDFRGLL</sequence>
<evidence type="ECO:0000313" key="4">
    <source>
        <dbReference type="EMBL" id="CAA7409734.1"/>
    </source>
</evidence>
<organism evidence="4 5">
    <name type="scientific">Spirodela intermedia</name>
    <name type="common">Intermediate duckweed</name>
    <dbReference type="NCBI Taxonomy" id="51605"/>
    <lineage>
        <taxon>Eukaryota</taxon>
        <taxon>Viridiplantae</taxon>
        <taxon>Streptophyta</taxon>
        <taxon>Embryophyta</taxon>
        <taxon>Tracheophyta</taxon>
        <taxon>Spermatophyta</taxon>
        <taxon>Magnoliopsida</taxon>
        <taxon>Liliopsida</taxon>
        <taxon>Araceae</taxon>
        <taxon>Lemnoideae</taxon>
        <taxon>Spirodela</taxon>
    </lineage>
</organism>
<dbReference type="PROSITE" id="PS50176">
    <property type="entry name" value="ARM_REPEAT"/>
    <property type="match status" value="2"/>
</dbReference>